<keyword evidence="1" id="KW-0812">Transmembrane</keyword>
<evidence type="ECO:0000256" key="1">
    <source>
        <dbReference type="SAM" id="Phobius"/>
    </source>
</evidence>
<name>A0A0E9WTK4_ANGAN</name>
<dbReference type="EMBL" id="GBXM01015784">
    <property type="protein sequence ID" value="JAH92793.1"/>
    <property type="molecule type" value="Transcribed_RNA"/>
</dbReference>
<organism evidence="2">
    <name type="scientific">Anguilla anguilla</name>
    <name type="common">European freshwater eel</name>
    <name type="synonym">Muraena anguilla</name>
    <dbReference type="NCBI Taxonomy" id="7936"/>
    <lineage>
        <taxon>Eukaryota</taxon>
        <taxon>Metazoa</taxon>
        <taxon>Chordata</taxon>
        <taxon>Craniata</taxon>
        <taxon>Vertebrata</taxon>
        <taxon>Euteleostomi</taxon>
        <taxon>Actinopterygii</taxon>
        <taxon>Neopterygii</taxon>
        <taxon>Teleostei</taxon>
        <taxon>Anguilliformes</taxon>
        <taxon>Anguillidae</taxon>
        <taxon>Anguilla</taxon>
    </lineage>
</organism>
<proteinExistence type="predicted"/>
<reference evidence="2" key="2">
    <citation type="journal article" date="2015" name="Fish Shellfish Immunol.">
        <title>Early steps in the European eel (Anguilla anguilla)-Vibrio vulnificus interaction in the gills: Role of the RtxA13 toxin.</title>
        <authorList>
            <person name="Callol A."/>
            <person name="Pajuelo D."/>
            <person name="Ebbesson L."/>
            <person name="Teles M."/>
            <person name="MacKenzie S."/>
            <person name="Amaro C."/>
        </authorList>
    </citation>
    <scope>NUCLEOTIDE SEQUENCE</scope>
</reference>
<feature type="transmembrane region" description="Helical" evidence="1">
    <location>
        <begin position="21"/>
        <end position="42"/>
    </location>
</feature>
<reference evidence="2" key="1">
    <citation type="submission" date="2014-11" db="EMBL/GenBank/DDBJ databases">
        <authorList>
            <person name="Amaro Gonzalez C."/>
        </authorList>
    </citation>
    <scope>NUCLEOTIDE SEQUENCE</scope>
</reference>
<protein>
    <submittedName>
        <fullName evidence="2">Uncharacterized protein</fullName>
    </submittedName>
</protein>
<sequence>MQRIQIIGNSVLCFIAFQIKIIHNIYLTVLCLTFIFCLYFPVLSIGLKCLN</sequence>
<accession>A0A0E9WTK4</accession>
<dbReference type="AlphaFoldDB" id="A0A0E9WTK4"/>
<keyword evidence="1" id="KW-1133">Transmembrane helix</keyword>
<keyword evidence="1" id="KW-0472">Membrane</keyword>
<evidence type="ECO:0000313" key="2">
    <source>
        <dbReference type="EMBL" id="JAH92793.1"/>
    </source>
</evidence>